<proteinExistence type="predicted"/>
<evidence type="ECO:0000313" key="3">
    <source>
        <dbReference type="Proteomes" id="UP000614741"/>
    </source>
</evidence>
<feature type="region of interest" description="Disordered" evidence="1">
    <location>
        <begin position="1"/>
        <end position="28"/>
    </location>
</feature>
<protein>
    <recommendedName>
        <fullName evidence="4">DUF4258 domain-containing protein</fullName>
    </recommendedName>
</protein>
<comment type="caution">
    <text evidence="2">The sequence shown here is derived from an EMBL/GenBank/DDBJ whole genome shotgun (WGS) entry which is preliminary data.</text>
</comment>
<reference evidence="2 3" key="1">
    <citation type="submission" date="2021-01" db="EMBL/GenBank/DDBJ databases">
        <title>Whole genome shotgun sequence of Cellulomonas phragmiteti NBRC 110785.</title>
        <authorList>
            <person name="Komaki H."/>
            <person name="Tamura T."/>
        </authorList>
    </citation>
    <scope>NUCLEOTIDE SEQUENCE [LARGE SCALE GENOMIC DNA]</scope>
    <source>
        <strain evidence="2 3">NBRC 110785</strain>
    </source>
</reference>
<organism evidence="2 3">
    <name type="scientific">Cellulomonas phragmiteti</name>
    <dbReference type="NCBI Taxonomy" id="478780"/>
    <lineage>
        <taxon>Bacteria</taxon>
        <taxon>Bacillati</taxon>
        <taxon>Actinomycetota</taxon>
        <taxon>Actinomycetes</taxon>
        <taxon>Micrococcales</taxon>
        <taxon>Cellulomonadaceae</taxon>
        <taxon>Cellulomonas</taxon>
    </lineage>
</organism>
<dbReference type="EMBL" id="BONP01000001">
    <property type="protein sequence ID" value="GIG38242.1"/>
    <property type="molecule type" value="Genomic_DNA"/>
</dbReference>
<gene>
    <name evidence="2" type="ORF">Cph01nite_00040</name>
</gene>
<keyword evidence="3" id="KW-1185">Reference proteome</keyword>
<accession>A0ABQ4DGU4</accession>
<dbReference type="Proteomes" id="UP000614741">
    <property type="component" value="Unassembled WGS sequence"/>
</dbReference>
<evidence type="ECO:0008006" key="4">
    <source>
        <dbReference type="Google" id="ProtNLM"/>
    </source>
</evidence>
<sequence>MENPAKDNLNATIDGPVKHPVPAPHKRPRIRCPRELRGWRFTPHAREHIDARGFDPHQVVAACEGAEITVTAYNYGPGRIRFIAGGLVVVAVPETREIITALLRSHEQWGDDDARRASGVSA</sequence>
<name>A0ABQ4DGU4_9CELL</name>
<evidence type="ECO:0000313" key="2">
    <source>
        <dbReference type="EMBL" id="GIG38242.1"/>
    </source>
</evidence>
<evidence type="ECO:0000256" key="1">
    <source>
        <dbReference type="SAM" id="MobiDB-lite"/>
    </source>
</evidence>